<dbReference type="Gene3D" id="1.10.238.10">
    <property type="entry name" value="EF-hand"/>
    <property type="match status" value="2"/>
</dbReference>
<comment type="similarity">
    <text evidence="13">Belongs to the MICU1 family. MICU1 subfamily.</text>
</comment>
<evidence type="ECO:0000256" key="2">
    <source>
        <dbReference type="ARBA" id="ARBA00004569"/>
    </source>
</evidence>
<dbReference type="GO" id="GO:1990246">
    <property type="term" value="C:uniplex complex"/>
    <property type="evidence" value="ECO:0007669"/>
    <property type="project" value="TreeGrafter"/>
</dbReference>
<keyword evidence="7" id="KW-0999">Mitochondrion inner membrane</keyword>
<evidence type="ECO:0000256" key="7">
    <source>
        <dbReference type="ARBA" id="ARBA00022792"/>
    </source>
</evidence>
<dbReference type="AlphaFoldDB" id="A0A8B9AFD7"/>
<dbReference type="Pfam" id="PF13833">
    <property type="entry name" value="EF-hand_8"/>
    <property type="match status" value="1"/>
</dbReference>
<keyword evidence="5" id="KW-0479">Metal-binding</keyword>
<keyword evidence="9" id="KW-0809">Transit peptide</keyword>
<dbReference type="PANTHER" id="PTHR12294">
    <property type="entry name" value="EF HAND DOMAIN FAMILY A1,A2-RELATED"/>
    <property type="match status" value="1"/>
</dbReference>
<gene>
    <name evidence="16" type="primary">LOC120111687</name>
</gene>
<evidence type="ECO:0000313" key="16">
    <source>
        <dbReference type="RefSeq" id="XP_038985436.1"/>
    </source>
</evidence>
<dbReference type="InterPro" id="IPR018247">
    <property type="entry name" value="EF_Hand_1_Ca_BS"/>
</dbReference>
<evidence type="ECO:0000256" key="9">
    <source>
        <dbReference type="ARBA" id="ARBA00022946"/>
    </source>
</evidence>
<dbReference type="GO" id="GO:0051560">
    <property type="term" value="P:mitochondrial calcium ion homeostasis"/>
    <property type="evidence" value="ECO:0007669"/>
    <property type="project" value="TreeGrafter"/>
</dbReference>
<dbReference type="InterPro" id="IPR011992">
    <property type="entry name" value="EF-hand-dom_pair"/>
</dbReference>
<protein>
    <submittedName>
        <fullName evidence="16">Calcium uptake protein, mitochondrial-like isoform X3</fullName>
    </submittedName>
</protein>
<keyword evidence="11" id="KW-0496">Mitochondrion</keyword>
<organism evidence="15 16">
    <name type="scientific">Phoenix dactylifera</name>
    <name type="common">Date palm</name>
    <dbReference type="NCBI Taxonomy" id="42345"/>
    <lineage>
        <taxon>Eukaryota</taxon>
        <taxon>Viridiplantae</taxon>
        <taxon>Streptophyta</taxon>
        <taxon>Embryophyta</taxon>
        <taxon>Tracheophyta</taxon>
        <taxon>Spermatophyta</taxon>
        <taxon>Magnoliopsida</taxon>
        <taxon>Liliopsida</taxon>
        <taxon>Arecaceae</taxon>
        <taxon>Coryphoideae</taxon>
        <taxon>Phoeniceae</taxon>
        <taxon>Phoenix</taxon>
    </lineage>
</organism>
<comment type="subcellular location">
    <subcellularLocation>
        <location evidence="1">Mitochondrion inner membrane</location>
    </subcellularLocation>
    <subcellularLocation>
        <location evidence="2">Mitochondrion intermembrane space</location>
    </subcellularLocation>
</comment>
<evidence type="ECO:0000256" key="10">
    <source>
        <dbReference type="ARBA" id="ARBA00023065"/>
    </source>
</evidence>
<keyword evidence="4" id="KW-0109">Calcium transport</keyword>
<dbReference type="InterPro" id="IPR002048">
    <property type="entry name" value="EF_hand_dom"/>
</dbReference>
<evidence type="ECO:0000256" key="8">
    <source>
        <dbReference type="ARBA" id="ARBA00022837"/>
    </source>
</evidence>
<reference evidence="15" key="1">
    <citation type="journal article" date="2019" name="Nat. Commun.">
        <title>Genome-wide association mapping of date palm fruit traits.</title>
        <authorList>
            <person name="Hazzouri K.M."/>
            <person name="Gros-Balthazard M."/>
            <person name="Flowers J.M."/>
            <person name="Copetti D."/>
            <person name="Lemansour A."/>
            <person name="Lebrun M."/>
            <person name="Masmoudi K."/>
            <person name="Ferrand S."/>
            <person name="Dhar M.I."/>
            <person name="Fresquez Z.A."/>
            <person name="Rosas U."/>
            <person name="Zhang J."/>
            <person name="Talag J."/>
            <person name="Lee S."/>
            <person name="Kudrna D."/>
            <person name="Powell R.F."/>
            <person name="Leitch I.J."/>
            <person name="Krueger R.R."/>
            <person name="Wing R.A."/>
            <person name="Amiri K.M.A."/>
            <person name="Purugganan M.D."/>
        </authorList>
    </citation>
    <scope>NUCLEOTIDE SEQUENCE [LARGE SCALE GENOMIC DNA]</scope>
    <source>
        <strain evidence="15">cv. Khalas</strain>
    </source>
</reference>
<proteinExistence type="inferred from homology"/>
<evidence type="ECO:0000256" key="1">
    <source>
        <dbReference type="ARBA" id="ARBA00004273"/>
    </source>
</evidence>
<evidence type="ECO:0000256" key="3">
    <source>
        <dbReference type="ARBA" id="ARBA00022448"/>
    </source>
</evidence>
<name>A0A8B9AFD7_PHODC</name>
<dbReference type="Proteomes" id="UP000228380">
    <property type="component" value="Chromosome 1"/>
</dbReference>
<accession>A0A8B9AFD7</accession>
<dbReference type="InterPro" id="IPR039800">
    <property type="entry name" value="MICU1/2/3"/>
</dbReference>
<evidence type="ECO:0000256" key="11">
    <source>
        <dbReference type="ARBA" id="ARBA00023128"/>
    </source>
</evidence>
<keyword evidence="12" id="KW-0472">Membrane</keyword>
<evidence type="ECO:0000256" key="5">
    <source>
        <dbReference type="ARBA" id="ARBA00022723"/>
    </source>
</evidence>
<keyword evidence="3" id="KW-0813">Transport</keyword>
<evidence type="ECO:0000256" key="4">
    <source>
        <dbReference type="ARBA" id="ARBA00022568"/>
    </source>
</evidence>
<feature type="domain" description="EF-hand" evidence="14">
    <location>
        <begin position="382"/>
        <end position="417"/>
    </location>
</feature>
<keyword evidence="15" id="KW-1185">Reference proteome</keyword>
<dbReference type="PROSITE" id="PS00018">
    <property type="entry name" value="EF_HAND_1"/>
    <property type="match status" value="1"/>
</dbReference>
<keyword evidence="6" id="KW-0677">Repeat</keyword>
<evidence type="ECO:0000259" key="14">
    <source>
        <dbReference type="PROSITE" id="PS50222"/>
    </source>
</evidence>
<dbReference type="GO" id="GO:0036444">
    <property type="term" value="P:calcium import into the mitochondrion"/>
    <property type="evidence" value="ECO:0007669"/>
    <property type="project" value="TreeGrafter"/>
</dbReference>
<dbReference type="RefSeq" id="XP_038985436.1">
    <property type="nucleotide sequence ID" value="XM_039129508.1"/>
</dbReference>
<keyword evidence="8" id="KW-0106">Calcium</keyword>
<dbReference type="PROSITE" id="PS50222">
    <property type="entry name" value="EF_HAND_2"/>
    <property type="match status" value="1"/>
</dbReference>
<dbReference type="CDD" id="cd15900">
    <property type="entry name" value="EFh_MICU"/>
    <property type="match status" value="1"/>
</dbReference>
<dbReference type="GO" id="GO:0005509">
    <property type="term" value="F:calcium ion binding"/>
    <property type="evidence" value="ECO:0007669"/>
    <property type="project" value="InterPro"/>
</dbReference>
<dbReference type="PANTHER" id="PTHR12294:SF1">
    <property type="entry name" value="CALCIUM UPTAKE PROTEIN 1, MITOCHONDRIAL"/>
    <property type="match status" value="1"/>
</dbReference>
<evidence type="ECO:0000256" key="13">
    <source>
        <dbReference type="ARBA" id="ARBA00038333"/>
    </source>
</evidence>
<dbReference type="Pfam" id="PF13202">
    <property type="entry name" value="EF-hand_5"/>
    <property type="match status" value="1"/>
</dbReference>
<evidence type="ECO:0000256" key="6">
    <source>
        <dbReference type="ARBA" id="ARBA00022737"/>
    </source>
</evidence>
<dbReference type="GeneID" id="120111687"/>
<evidence type="ECO:0000313" key="15">
    <source>
        <dbReference type="Proteomes" id="UP000228380"/>
    </source>
</evidence>
<evidence type="ECO:0000256" key="12">
    <source>
        <dbReference type="ARBA" id="ARBA00023136"/>
    </source>
</evidence>
<keyword evidence="10" id="KW-0406">Ion transport</keyword>
<dbReference type="GO" id="GO:0005758">
    <property type="term" value="C:mitochondrial intermembrane space"/>
    <property type="evidence" value="ECO:0007669"/>
    <property type="project" value="UniProtKB-SubCell"/>
</dbReference>
<sequence>MLLLSRVSIFRRPGILRPRFALPFSVAARAAHGEKDSRPSSRELGALVAGIVALGGSGLGLWFLPSPSSPLESSVIFADAAASGQSDPEQQFVFEDSIQQKKPRYILGDSYRRRVFFNYEKRIRMQSPPEKIFEYFASFQSPDGEMFMTPADLMRAVVPVFPPSESDKVREGNLRGEHHRGDLHCAPSTFFMLFDTNNDGLISFPEEIEMEEFKKVMALMRSYNRQGASHRDGLRTGLKVSKSVEDGGLVEYFFGKDGNGCLQHDKFVQFLRDLHDEIVNLEFAHYDYKSRGTISAKDFALSMVASADISSVNKFLDRVDELDNHPHLKDARITLEEFKSFAELRKTLQPLAVAIFSYGRVNGLLTKQDFQRAASHVCGITASDNVVDIIFHVFDANRDGNLSSDEFLGALQRWERDIRPPTAMNTRGLFSCWLSCVKTSSFTKRSL</sequence>
<reference evidence="16" key="2">
    <citation type="submission" date="2025-08" db="UniProtKB">
        <authorList>
            <consortium name="RefSeq"/>
        </authorList>
    </citation>
    <scope>IDENTIFICATION</scope>
    <source>
        <tissue evidence="16">Young leaves</tissue>
    </source>
</reference>
<dbReference type="SUPFAM" id="SSF47473">
    <property type="entry name" value="EF-hand"/>
    <property type="match status" value="1"/>
</dbReference>